<protein>
    <submittedName>
        <fullName evidence="3">Uncharacterized protein</fullName>
    </submittedName>
</protein>
<comment type="caution">
    <text evidence="3">The sequence shown here is derived from an EMBL/GenBank/DDBJ whole genome shotgun (WGS) entry which is preliminary data.</text>
</comment>
<sequence>MQPLDAVAASIGDLGNQAVDFFNSVYGQVLHWINRVENLVASVVVALIFGLIVAFILAFLLLMASRRSVNTYV</sequence>
<dbReference type="EMBL" id="LQPN01000018">
    <property type="protein sequence ID" value="ORW51696.1"/>
    <property type="molecule type" value="Genomic_DNA"/>
</dbReference>
<evidence type="ECO:0000313" key="2">
    <source>
        <dbReference type="EMBL" id="ORW32020.1"/>
    </source>
</evidence>
<keyword evidence="1" id="KW-1133">Transmembrane helix</keyword>
<dbReference type="RefSeq" id="WP_085099576.1">
    <property type="nucleotide sequence ID" value="NZ_LQPK01000010.1"/>
</dbReference>
<organism evidence="3 4">
    <name type="scientific">Mycobacterium paraense</name>
    <dbReference type="NCBI Taxonomy" id="767916"/>
    <lineage>
        <taxon>Bacteria</taxon>
        <taxon>Bacillati</taxon>
        <taxon>Actinomycetota</taxon>
        <taxon>Actinomycetes</taxon>
        <taxon>Mycobacteriales</taxon>
        <taxon>Mycobacteriaceae</taxon>
        <taxon>Mycobacterium</taxon>
        <taxon>Mycobacterium simiae complex</taxon>
    </lineage>
</organism>
<feature type="transmembrane region" description="Helical" evidence="1">
    <location>
        <begin position="39"/>
        <end position="62"/>
    </location>
</feature>
<keyword evidence="5" id="KW-1185">Reference proteome</keyword>
<evidence type="ECO:0000313" key="3">
    <source>
        <dbReference type="EMBL" id="ORW51696.1"/>
    </source>
</evidence>
<dbReference type="Proteomes" id="UP000193285">
    <property type="component" value="Unassembled WGS sequence"/>
</dbReference>
<reference evidence="3" key="3">
    <citation type="submission" date="2016-01" db="EMBL/GenBank/DDBJ databases">
        <authorList>
            <person name="Oliw E.H."/>
        </authorList>
    </citation>
    <scope>NUCLEOTIDE SEQUENCE</scope>
    <source>
        <strain evidence="3">IEC33</strain>
    </source>
</reference>
<evidence type="ECO:0000313" key="5">
    <source>
        <dbReference type="Proteomes" id="UP000193801"/>
    </source>
</evidence>
<accession>A0A1X2AK79</accession>
<evidence type="ECO:0000256" key="1">
    <source>
        <dbReference type="SAM" id="Phobius"/>
    </source>
</evidence>
<reference evidence="2" key="2">
    <citation type="submission" date="2016-01" db="EMBL/GenBank/DDBJ databases">
        <authorList>
            <person name="Ana R.F.D.C."/>
            <person name="Tarcisio F."/>
            <person name="Maria L.L."/>
            <person name="Monica P."/>
            <person name="Wana L.O.D.C."/>
            <person name="Elisabetta G."/>
            <person name="Jeann R.D.C.B."/>
            <person name="Veronica D.S."/>
            <person name="Karla V.B.L."/>
            <person name="Roberto B."/>
            <person name="Antonella G."/>
            <person name="Anna F."/>
            <person name="Alessandro M."/>
            <person name="Pamela F."/>
            <person name="Francesca D.L."/>
            <person name="Giulia F.S."/>
            <person name="Sara T."/>
            <person name="Fabio R."/>
            <person name="Olivier J."/>
            <person name="Nicola S."/>
            <person name="Enrico T."/>
        </authorList>
    </citation>
    <scope>NUCLEOTIDE SEQUENCE</scope>
    <source>
        <strain evidence="2">FI-07156</strain>
    </source>
</reference>
<evidence type="ECO:0000313" key="4">
    <source>
        <dbReference type="Proteomes" id="UP000193285"/>
    </source>
</evidence>
<gene>
    <name evidence="3" type="ORF">AWB90_04085</name>
    <name evidence="2" type="ORF">AWB91_13595</name>
</gene>
<proteinExistence type="predicted"/>
<reference evidence="4 5" key="1">
    <citation type="journal article" date="2015" name="Emerg. Microbes Infect.">
        <title>Characterization of 17 strains belonging to the Mycobacterium simiae complex and description of Mycobacterium paraense sp. nov.</title>
        <authorList>
            <person name="Fusco da Costa A.R."/>
            <person name="Fedrizzi T."/>
            <person name="Lopes M.L."/>
            <person name="Pecorari M."/>
            <person name="Oliveira da Costa W.L."/>
            <person name="Giacobazzi E."/>
            <person name="da Costa Bahia J.R."/>
            <person name="De Sanctis V."/>
            <person name="Batista Lima K.V."/>
            <person name="Bertorelli R."/>
            <person name="Grottola A."/>
            <person name="Fabio A."/>
            <person name="Mariottini A."/>
            <person name="Ferretti P."/>
            <person name="Di Leva F."/>
            <person name="Fregni Serpini G."/>
            <person name="Tagliazucchi S."/>
            <person name="Rumpianesi F."/>
            <person name="Jousson O."/>
            <person name="Segata N."/>
            <person name="Tortoli E."/>
        </authorList>
    </citation>
    <scope>NUCLEOTIDE SEQUENCE [LARGE SCALE GENOMIC DNA]</scope>
    <source>
        <strain evidence="2 5">FI-07156</strain>
        <strain evidence="3 4">IEC33</strain>
    </source>
</reference>
<dbReference type="EMBL" id="LQPK01000010">
    <property type="protein sequence ID" value="ORW32020.1"/>
    <property type="molecule type" value="Genomic_DNA"/>
</dbReference>
<dbReference type="STRING" id="767916.AWB91_13595"/>
<dbReference type="Proteomes" id="UP000193801">
    <property type="component" value="Unassembled WGS sequence"/>
</dbReference>
<name>A0A1X2AK79_9MYCO</name>
<dbReference type="AlphaFoldDB" id="A0A1X2AK79"/>
<keyword evidence="1" id="KW-0472">Membrane</keyword>
<keyword evidence="1" id="KW-0812">Transmembrane</keyword>